<dbReference type="EMBL" id="UGVN01000003">
    <property type="protein sequence ID" value="SUE95473.1"/>
    <property type="molecule type" value="Genomic_DNA"/>
</dbReference>
<protein>
    <recommendedName>
        <fullName evidence="6">DotA/TraY family protein</fullName>
    </recommendedName>
</protein>
<dbReference type="InterPro" id="IPR027628">
    <property type="entry name" value="DotA_TraY"/>
</dbReference>
<organism evidence="4 5">
    <name type="scientific">Roseomonas mucosa</name>
    <dbReference type="NCBI Taxonomy" id="207340"/>
    <lineage>
        <taxon>Bacteria</taxon>
        <taxon>Pseudomonadati</taxon>
        <taxon>Pseudomonadota</taxon>
        <taxon>Alphaproteobacteria</taxon>
        <taxon>Acetobacterales</taxon>
        <taxon>Roseomonadaceae</taxon>
        <taxon>Roseomonas</taxon>
    </lineage>
</organism>
<keyword evidence="3" id="KW-0732">Signal</keyword>
<feature type="transmembrane region" description="Helical" evidence="2">
    <location>
        <begin position="504"/>
        <end position="526"/>
    </location>
</feature>
<evidence type="ECO:0008006" key="6">
    <source>
        <dbReference type="Google" id="ProtNLM"/>
    </source>
</evidence>
<evidence type="ECO:0000256" key="3">
    <source>
        <dbReference type="SAM" id="SignalP"/>
    </source>
</evidence>
<dbReference type="NCBIfam" id="TIGR04346">
    <property type="entry name" value="DotA_TraY"/>
    <property type="match status" value="1"/>
</dbReference>
<dbReference type="AlphaFoldDB" id="A0A379PMA4"/>
<evidence type="ECO:0000256" key="2">
    <source>
        <dbReference type="SAM" id="Phobius"/>
    </source>
</evidence>
<evidence type="ECO:0000256" key="1">
    <source>
        <dbReference type="SAM" id="MobiDB-lite"/>
    </source>
</evidence>
<feature type="region of interest" description="Disordered" evidence="1">
    <location>
        <begin position="730"/>
        <end position="773"/>
    </location>
</feature>
<feature type="transmembrane region" description="Helical" evidence="2">
    <location>
        <begin position="562"/>
        <end position="586"/>
    </location>
</feature>
<feature type="transmembrane region" description="Helical" evidence="2">
    <location>
        <begin position="73"/>
        <end position="94"/>
    </location>
</feature>
<feature type="transmembrane region" description="Helical" evidence="2">
    <location>
        <begin position="450"/>
        <end position="471"/>
    </location>
</feature>
<dbReference type="Proteomes" id="UP000254919">
    <property type="component" value="Unassembled WGS sequence"/>
</dbReference>
<feature type="transmembrane region" description="Helical" evidence="2">
    <location>
        <begin position="115"/>
        <end position="133"/>
    </location>
</feature>
<sequence length="773" mass="79393">MRRPTLFLALATLAPVLLLAGPALAQGTGVNLSWSALDPGDDWAAIVIRSVFPINGSAGTVSTGNAATVIGTLVRSLTGFVAAIAMFYLVYSMVMQIWRGAETSRLLTDGMSGMMALRLGVAAIFMFPLANGFSAGQAAVVQASMWGIGMAKTVYTSAVTAIGADARVIADPIVPGSRTIVAGLIRNEFCRALVNAAANNPNLVPAPGAIASSGVGSVPAFETWAYRLSSGNESGAPACGTVTLAQPASTNTVAGVDVGMVDQQRRILNSVVTGSIRPQVESAAQAFYATRQASALQPLLGVLTSATSQYNSQLTAAASGAMSRIRGSLQDARGSGATPDATAIRLSALGWSAAGAYYLEFSRLNGATLSLMSGVPRVERPSYLGLGPALTADVAPLSAAAEAFMERVSAYVATTDQANTPFGGSGLFSGASPAEDGAGMMERVFRSLGLSERILGLVTNYFVTPGTLVWIDPFGSLMQLGHAMVAAGMGALGLAGIGVGGSNAVGTALGGVPLVGGVLAASFSGLGKALEFLGPAIFALISGLLLPGLTIAFVLPLIPFLIWVAGVAGWLILVCEAVIAVPLWMLAHMTMRGEGLHGRATEGYSLLFNVLFRPVLMLLGLFLGYFIFASMSWLLRLSFGVAAGFVLGNGWIVTNVLGVVVLLCVFVLAHVVLALLSFRMISLVPHHVPRLIGFLPANRVDMDGFSRDAALVGAAGALQNIDGAARRLGGSARNSGDRTLAPTAIAGPQGRAASKEMDSTLRASTEISGARDE</sequence>
<keyword evidence="2" id="KW-1133">Transmembrane helix</keyword>
<feature type="transmembrane region" description="Helical" evidence="2">
    <location>
        <begin position="532"/>
        <end position="555"/>
    </location>
</feature>
<feature type="transmembrane region" description="Helical" evidence="2">
    <location>
        <begin position="477"/>
        <end position="497"/>
    </location>
</feature>
<feature type="chain" id="PRO_5017045205" description="DotA/TraY family protein" evidence="3">
    <location>
        <begin position="26"/>
        <end position="773"/>
    </location>
</feature>
<name>A0A379PMA4_9PROT</name>
<evidence type="ECO:0000313" key="4">
    <source>
        <dbReference type="EMBL" id="SUE95473.1"/>
    </source>
</evidence>
<evidence type="ECO:0000313" key="5">
    <source>
        <dbReference type="Proteomes" id="UP000254919"/>
    </source>
</evidence>
<gene>
    <name evidence="4" type="ORF">NCTC13291_04360</name>
</gene>
<keyword evidence="2" id="KW-0812">Transmembrane</keyword>
<feature type="transmembrane region" description="Helical" evidence="2">
    <location>
        <begin position="659"/>
        <end position="681"/>
    </location>
</feature>
<dbReference type="RefSeq" id="WP_037251467.1">
    <property type="nucleotide sequence ID" value="NZ_CP025187.1"/>
</dbReference>
<feature type="transmembrane region" description="Helical" evidence="2">
    <location>
        <begin position="606"/>
        <end position="626"/>
    </location>
</feature>
<proteinExistence type="predicted"/>
<keyword evidence="2" id="KW-0472">Membrane</keyword>
<feature type="transmembrane region" description="Helical" evidence="2">
    <location>
        <begin position="633"/>
        <end position="653"/>
    </location>
</feature>
<feature type="signal peptide" evidence="3">
    <location>
        <begin position="1"/>
        <end position="25"/>
    </location>
</feature>
<accession>A0A379PMA4</accession>
<reference evidence="4 5" key="1">
    <citation type="submission" date="2018-06" db="EMBL/GenBank/DDBJ databases">
        <authorList>
            <consortium name="Pathogen Informatics"/>
            <person name="Doyle S."/>
        </authorList>
    </citation>
    <scope>NUCLEOTIDE SEQUENCE [LARGE SCALE GENOMIC DNA]</scope>
    <source>
        <strain evidence="4 5">NCTC13291</strain>
    </source>
</reference>